<comment type="subcellular location">
    <subcellularLocation>
        <location evidence="7">Peroxisome membrane</location>
        <topology evidence="7">Peripheral membrane protein</topology>
        <orientation evidence="7">Cytoplasmic side</orientation>
    </subcellularLocation>
</comment>
<dbReference type="InterPro" id="IPR003959">
    <property type="entry name" value="ATPase_AAA_core"/>
</dbReference>
<dbReference type="GO" id="GO:0005524">
    <property type="term" value="F:ATP binding"/>
    <property type="evidence" value="ECO:0007669"/>
    <property type="project" value="UniProtKB-KW"/>
</dbReference>
<dbReference type="STRING" id="52586.A0A0B1PAQ2"/>
<dbReference type="SUPFAM" id="SSF52540">
    <property type="entry name" value="P-loop containing nucleoside triphosphate hydrolases"/>
    <property type="match status" value="2"/>
</dbReference>
<dbReference type="InterPro" id="IPR056995">
    <property type="entry name" value="PEX6_4th_dom"/>
</dbReference>
<evidence type="ECO:0000256" key="5">
    <source>
        <dbReference type="ARBA" id="ARBA00022840"/>
    </source>
</evidence>
<keyword evidence="2" id="KW-0962">Peroxisome biogenesis</keyword>
<reference evidence="13 14" key="1">
    <citation type="journal article" date="2014" name="BMC Genomics">
        <title>Adaptive genomic structural variation in the grape powdery mildew pathogen, Erysiphe necator.</title>
        <authorList>
            <person name="Jones L."/>
            <person name="Riaz S."/>
            <person name="Morales-Cruz A."/>
            <person name="Amrine K.C."/>
            <person name="McGuire B."/>
            <person name="Gubler W.D."/>
            <person name="Walker M.A."/>
            <person name="Cantu D."/>
        </authorList>
    </citation>
    <scope>NUCLEOTIDE SEQUENCE [LARGE SCALE GENOMIC DNA]</scope>
    <source>
        <strain evidence="14">c</strain>
    </source>
</reference>
<dbReference type="GO" id="GO:0005778">
    <property type="term" value="C:peroxisomal membrane"/>
    <property type="evidence" value="ECO:0007669"/>
    <property type="project" value="UniProtKB-SubCell"/>
</dbReference>
<evidence type="ECO:0000256" key="3">
    <source>
        <dbReference type="ARBA" id="ARBA00022741"/>
    </source>
</evidence>
<dbReference type="Pfam" id="PF23120">
    <property type="entry name" value="PEX6_N"/>
    <property type="match status" value="1"/>
</dbReference>
<comment type="caution">
    <text evidence="13">The sequence shown here is derived from an EMBL/GenBank/DDBJ whole genome shotgun (WGS) entry which is preliminary data.</text>
</comment>
<dbReference type="PANTHER" id="PTHR23077">
    <property type="entry name" value="AAA-FAMILY ATPASE"/>
    <property type="match status" value="1"/>
</dbReference>
<accession>A0A0B1PAQ2</accession>
<dbReference type="Gene3D" id="3.40.50.300">
    <property type="entry name" value="P-loop containing nucleotide triphosphate hydrolases"/>
    <property type="match status" value="2"/>
</dbReference>
<feature type="domain" description="AAA+ ATPase" evidence="12">
    <location>
        <begin position="1020"/>
        <end position="1162"/>
    </location>
</feature>
<dbReference type="InterPro" id="IPR003593">
    <property type="entry name" value="AAA+_ATPase"/>
</dbReference>
<dbReference type="PROSITE" id="PS00674">
    <property type="entry name" value="AAA"/>
    <property type="match status" value="1"/>
</dbReference>
<gene>
    <name evidence="13" type="ORF">EV44_g2746</name>
</gene>
<comment type="similarity">
    <text evidence="1">Belongs to the AAA ATPase family.</text>
</comment>
<proteinExistence type="inferred from homology"/>
<dbReference type="SMART" id="SM00382">
    <property type="entry name" value="AAA"/>
    <property type="match status" value="2"/>
</dbReference>
<dbReference type="CDD" id="cd19527">
    <property type="entry name" value="RecA-like_PEX6_r2"/>
    <property type="match status" value="1"/>
</dbReference>
<dbReference type="Pfam" id="PF23315">
    <property type="entry name" value="PEX6_4th"/>
    <property type="match status" value="1"/>
</dbReference>
<dbReference type="OMA" id="KIMLCEP"/>
<evidence type="ECO:0000256" key="8">
    <source>
        <dbReference type="ARBA" id="ARBA00034811"/>
    </source>
</evidence>
<protein>
    <recommendedName>
        <fullName evidence="8">Peroxisomal ATPase PEX6</fullName>
    </recommendedName>
    <alternativeName>
        <fullName evidence="9">Peroxin-6</fullName>
    </alternativeName>
</protein>
<evidence type="ECO:0000259" key="12">
    <source>
        <dbReference type="SMART" id="SM00382"/>
    </source>
</evidence>
<dbReference type="InterPro" id="IPR027417">
    <property type="entry name" value="P-loop_NTPase"/>
</dbReference>
<keyword evidence="3" id="KW-0547">Nucleotide-binding</keyword>
<dbReference type="EMBL" id="JNVN01000275">
    <property type="protein sequence ID" value="KHJ35762.1"/>
    <property type="molecule type" value="Genomic_DNA"/>
</dbReference>
<dbReference type="GO" id="GO:0016558">
    <property type="term" value="P:protein import into peroxisome matrix"/>
    <property type="evidence" value="ECO:0007669"/>
    <property type="project" value="TreeGrafter"/>
</dbReference>
<feature type="domain" description="AAA+ ATPase" evidence="12">
    <location>
        <begin position="746"/>
        <end position="872"/>
    </location>
</feature>
<comment type="subunit">
    <text evidence="11">Interacts with PEX1; forming the PEX1-PEX6 AAA ATPase complex, which is composed of a heterohexamer formed by a trimer of PEX1-PEX6 dimers.</text>
</comment>
<evidence type="ECO:0000256" key="11">
    <source>
        <dbReference type="ARBA" id="ARBA00062700"/>
    </source>
</evidence>
<dbReference type="InterPro" id="IPR050168">
    <property type="entry name" value="AAA_ATPase_domain"/>
</dbReference>
<keyword evidence="4" id="KW-0378">Hydrolase</keyword>
<evidence type="ECO:0000256" key="4">
    <source>
        <dbReference type="ARBA" id="ARBA00022801"/>
    </source>
</evidence>
<dbReference type="FunFam" id="1.10.8.60:FF:000039">
    <property type="entry name" value="peroxisome biogenesis factor 6"/>
    <property type="match status" value="1"/>
</dbReference>
<dbReference type="GO" id="GO:0016887">
    <property type="term" value="F:ATP hydrolysis activity"/>
    <property type="evidence" value="ECO:0007669"/>
    <property type="project" value="InterPro"/>
</dbReference>
<evidence type="ECO:0000256" key="6">
    <source>
        <dbReference type="ARBA" id="ARBA00023136"/>
    </source>
</evidence>
<evidence type="ECO:0000256" key="10">
    <source>
        <dbReference type="ARBA" id="ARBA00048778"/>
    </source>
</evidence>
<dbReference type="Pfam" id="PF00004">
    <property type="entry name" value="AAA"/>
    <property type="match status" value="2"/>
</dbReference>
<keyword evidence="6" id="KW-0472">Membrane</keyword>
<dbReference type="GO" id="GO:0005829">
    <property type="term" value="C:cytosol"/>
    <property type="evidence" value="ECO:0007669"/>
    <property type="project" value="TreeGrafter"/>
</dbReference>
<evidence type="ECO:0000256" key="7">
    <source>
        <dbReference type="ARBA" id="ARBA00034691"/>
    </source>
</evidence>
<dbReference type="Proteomes" id="UP000030854">
    <property type="component" value="Unassembled WGS sequence"/>
</dbReference>
<comment type="catalytic activity">
    <reaction evidence="10">
        <text>ATP + H2O = ADP + phosphate + H(+)</text>
        <dbReference type="Rhea" id="RHEA:13065"/>
        <dbReference type="ChEBI" id="CHEBI:15377"/>
        <dbReference type="ChEBI" id="CHEBI:15378"/>
        <dbReference type="ChEBI" id="CHEBI:30616"/>
        <dbReference type="ChEBI" id="CHEBI:43474"/>
        <dbReference type="ChEBI" id="CHEBI:456216"/>
    </reaction>
    <physiologicalReaction direction="left-to-right" evidence="10">
        <dbReference type="Rhea" id="RHEA:13066"/>
    </physiologicalReaction>
</comment>
<organism evidence="13 14">
    <name type="scientific">Uncinula necator</name>
    <name type="common">Grape powdery mildew</name>
    <dbReference type="NCBI Taxonomy" id="52586"/>
    <lineage>
        <taxon>Eukaryota</taxon>
        <taxon>Fungi</taxon>
        <taxon>Dikarya</taxon>
        <taxon>Ascomycota</taxon>
        <taxon>Pezizomycotina</taxon>
        <taxon>Leotiomycetes</taxon>
        <taxon>Erysiphales</taxon>
        <taxon>Erysiphaceae</taxon>
        <taxon>Erysiphe</taxon>
    </lineage>
</organism>
<evidence type="ECO:0000256" key="1">
    <source>
        <dbReference type="ARBA" id="ARBA00006914"/>
    </source>
</evidence>
<keyword evidence="14" id="KW-1185">Reference proteome</keyword>
<sequence>MVHRTAQSFQRRRRNKAALKARLVPLQHDAGNVGNVGLLSQDLFTEFFPAISKVQERDLSIDNRKYQFIAITSSESDQFTELAHWTVVPIRLSSSLPNNTLQLSPLSLAFQSFTRSLIPLCIDHQRRSIGIMILDVLPLELEAIYVTIDKEVARKLENGEGIIRAGKTRSIVTTDESSFSSTNPMIAVIREALSSLIIVHTGDLVPLPLQPHPVTHLSMPPAKVIFCEPVGQGLLSSRTKIIVTNTRKGNKNSQYNHSVSVKPILKSNLEEEDDTSNDQFYSATEDRNRIGVCSDDDTSLLETETEATSTDDDLLDDPIDDIISLEVPQLSSMQINSGNTTIQPCTPTILSAGLKNDGISTPGSIFSTLTSTTARRGYIKRCLFKTQALLYPISEEIIYPKPNIFDDDEARVFVDIHSLTKIGCFSGDWVRLETTSEPTKGTSLWDFGRYGDPDSDTELWRPVKAFGLPEGFSRRSIIRIPSTKTDNRRTSFFESQVQRSPGPIVYLSPILLANINNASYCRISTFRKISLSDKHSYSKVNSKSRPPIVRDLSLVKVSTPFSTERYLQNALFSGLQRHFSRKTRVVRHGDIVAIGIDENLARTLYQPTKNDDTEVDDNFTSAFSDSLGLNRPGKSTGVAWFKVNYVGGIREECDEINEDDNNWGGVVSVDPSSTRISQSGSKNCRLPGSMVNPWEYYLGLKTISKTDSKYNIIPEYKFSPVSMHQSRLRELIAAATSSLAIQIQSKPLAILLYSSQRNIGKSTIAQRAFADIGLHCLTINAYDIVSEEGAGSDLKMAGLFEARAERAIACGSEYCGLLIKHIELFSADRIISSVNKIFDGLRVLIATTTNIDKVSKGIRGLFTHEIEMTAPDEGERESILRDIVSTQPIPLAPNVDLASVAIKTAALVGGDLVDVVDRALVARIKRLEKLASHSCDVGKKVTVQDVLLSSGSSIKCINKVDFDVAVDTARKNFADAIGAPKIPNVSWNDVGGLAHVKDIVIETIQLPLERPELFTRGMKKRSGILFYGPPGTGKTLLAKAIATEFSLNFFSVKGPELLNMYIGESEANVRRVFQRARDARPCVVFFDELDSVAPKRGNQGDSGGVMDRIVSQLLAELDGMSEGQDGSGKVFVIGATNRPDLLDTALLRPGRFDKMIYLGVSDTHEKQLTIMEALTRKFTLHPKFSLEQFVKRLPFTYTGADFYALCSDAMLKAVTRQSSLVDHKISEINALNSKSGKNKISTAYYFDHFATNEDLAVMVTEEDFSAAERELIPSVSVKELENYLRVQSQFEKVDENGFDYQREEKGKGIQGG</sequence>
<name>A0A0B1PAQ2_UNCNE</name>
<dbReference type="PANTHER" id="PTHR23077:SF9">
    <property type="entry name" value="PEROXISOMAL ATPASE PEX6"/>
    <property type="match status" value="1"/>
</dbReference>
<dbReference type="InterPro" id="IPR047533">
    <property type="entry name" value="RecA-like_PEX6_r2"/>
</dbReference>
<evidence type="ECO:0000256" key="9">
    <source>
        <dbReference type="ARBA" id="ARBA00034920"/>
    </source>
</evidence>
<evidence type="ECO:0000313" key="14">
    <source>
        <dbReference type="Proteomes" id="UP000030854"/>
    </source>
</evidence>
<keyword evidence="5" id="KW-0067">ATP-binding</keyword>
<evidence type="ECO:0000256" key="2">
    <source>
        <dbReference type="ARBA" id="ARBA00022593"/>
    </source>
</evidence>
<dbReference type="HOGENOM" id="CLU_000688_0_2_1"/>
<dbReference type="InterPro" id="IPR003960">
    <property type="entry name" value="ATPase_AAA_CS"/>
</dbReference>
<evidence type="ECO:0000313" key="13">
    <source>
        <dbReference type="EMBL" id="KHJ35762.1"/>
    </source>
</evidence>
<dbReference type="Gene3D" id="1.10.8.60">
    <property type="match status" value="2"/>
</dbReference>
<dbReference type="FunFam" id="3.40.50.300:FF:000109">
    <property type="entry name" value="Peroxisomal biogenesis factor 6"/>
    <property type="match status" value="1"/>
</dbReference>